<protein>
    <submittedName>
        <fullName evidence="1">Uncharacterized protein</fullName>
    </submittedName>
</protein>
<proteinExistence type="predicted"/>
<accession>M8BNL1</accession>
<organism evidence="1">
    <name type="scientific">Aegilops tauschii</name>
    <name type="common">Tausch's goatgrass</name>
    <name type="synonym">Aegilops squarrosa</name>
    <dbReference type="NCBI Taxonomy" id="37682"/>
    <lineage>
        <taxon>Eukaryota</taxon>
        <taxon>Viridiplantae</taxon>
        <taxon>Streptophyta</taxon>
        <taxon>Embryophyta</taxon>
        <taxon>Tracheophyta</taxon>
        <taxon>Spermatophyta</taxon>
        <taxon>Magnoliopsida</taxon>
        <taxon>Liliopsida</taxon>
        <taxon>Poales</taxon>
        <taxon>Poaceae</taxon>
        <taxon>BOP clade</taxon>
        <taxon>Pooideae</taxon>
        <taxon>Triticodae</taxon>
        <taxon>Triticeae</taxon>
        <taxon>Triticinae</taxon>
        <taxon>Aegilops</taxon>
    </lineage>
</organism>
<evidence type="ECO:0000313" key="1">
    <source>
        <dbReference type="EnsemblPlants" id="EMT26590"/>
    </source>
</evidence>
<sequence length="279" mass="31580">MTREGCEYVDEVCVAPNEIHYHAGATYCFFNDRHALLEIHDVVVELQSITSAACLSLQQKALAFPANASSYHASHVCPHLCSSIRVQMSCECSLTRVVKPMDKRLFDGERIYARGDYLKCARMAAVKQEEVDTANDTSGGQITHDEPLCRKHNKRHEYIHRPRKASLIQKFKGKKIHLKPGKSILRVTNLYNCFQYFNVHFSTGSLFPHMNADHGELPITTGDGTTTVTVRFIKGVDKRATITKGWSDFFRRTHMNEGQAYAFGFKCTSKGLRLIVYSI</sequence>
<name>M8BNL1_AEGTA</name>
<dbReference type="ExpressionAtlas" id="M8BNL1">
    <property type="expression patterns" value="baseline"/>
</dbReference>
<dbReference type="AlphaFoldDB" id="M8BNL1"/>
<reference evidence="1" key="1">
    <citation type="submission" date="2015-06" db="UniProtKB">
        <authorList>
            <consortium name="EnsemblPlants"/>
        </authorList>
    </citation>
    <scope>IDENTIFICATION</scope>
</reference>
<dbReference type="EnsemblPlants" id="EMT26590">
    <property type="protein sequence ID" value="EMT26590"/>
    <property type="gene ID" value="F775_24794"/>
</dbReference>